<feature type="compositionally biased region" description="Basic and acidic residues" evidence="1">
    <location>
        <begin position="279"/>
        <end position="291"/>
    </location>
</feature>
<organism evidence="2 3">
    <name type="scientific">Microthlaspi erraticum</name>
    <dbReference type="NCBI Taxonomy" id="1685480"/>
    <lineage>
        <taxon>Eukaryota</taxon>
        <taxon>Viridiplantae</taxon>
        <taxon>Streptophyta</taxon>
        <taxon>Embryophyta</taxon>
        <taxon>Tracheophyta</taxon>
        <taxon>Spermatophyta</taxon>
        <taxon>Magnoliopsida</taxon>
        <taxon>eudicotyledons</taxon>
        <taxon>Gunneridae</taxon>
        <taxon>Pentapetalae</taxon>
        <taxon>rosids</taxon>
        <taxon>malvids</taxon>
        <taxon>Brassicales</taxon>
        <taxon>Brassicaceae</taxon>
        <taxon>Coluteocarpeae</taxon>
        <taxon>Microthlaspi</taxon>
    </lineage>
</organism>
<protein>
    <submittedName>
        <fullName evidence="2">Uncharacterized protein</fullName>
    </submittedName>
</protein>
<dbReference type="EMBL" id="CACVBM020001551">
    <property type="protein sequence ID" value="CAA7053790.1"/>
    <property type="molecule type" value="Genomic_DNA"/>
</dbReference>
<proteinExistence type="predicted"/>
<dbReference type="AlphaFoldDB" id="A0A6D2K9Z6"/>
<evidence type="ECO:0000313" key="2">
    <source>
        <dbReference type="EMBL" id="CAA7053790.1"/>
    </source>
</evidence>
<gene>
    <name evidence="2" type="ORF">MERR_LOCUS41026</name>
</gene>
<evidence type="ECO:0000256" key="1">
    <source>
        <dbReference type="SAM" id="MobiDB-lite"/>
    </source>
</evidence>
<comment type="caution">
    <text evidence="2">The sequence shown here is derived from an EMBL/GenBank/DDBJ whole genome shotgun (WGS) entry which is preliminary data.</text>
</comment>
<evidence type="ECO:0000313" key="3">
    <source>
        <dbReference type="Proteomes" id="UP000467841"/>
    </source>
</evidence>
<accession>A0A6D2K9Z6</accession>
<feature type="compositionally biased region" description="Basic and acidic residues" evidence="1">
    <location>
        <begin position="35"/>
        <end position="61"/>
    </location>
</feature>
<sequence length="301" mass="32568">MVDGEGTSSAHVPLAEQGKRQVIPMRGISRGGDQVLRDQRLRDGGLWRERRRGGGETERLSPNHLSAKKARTTGVQSGKNVRKELKFDEETMVKETEVTVVLDTKLEINAGSEMTEVQAMEMETDGLGGDGISHTMQETEEEHTLLLAENMETLAEAEDDILGEELESEEEFDAFQGQEGVGSDINEVHAEMYTDAADSTEVHDEATEVADGEATEVADGEATNIKNESQALPGKKQVVRKKTSKTNAGVGVGTMRRMTQAAKTPRKKASSKVVSRPGKKTEAKGDDKDPPEGAGPSGFMV</sequence>
<dbReference type="Proteomes" id="UP000467841">
    <property type="component" value="Unassembled WGS sequence"/>
</dbReference>
<reference evidence="2" key="1">
    <citation type="submission" date="2020-01" db="EMBL/GenBank/DDBJ databases">
        <authorList>
            <person name="Mishra B."/>
        </authorList>
    </citation>
    <scope>NUCLEOTIDE SEQUENCE [LARGE SCALE GENOMIC DNA]</scope>
</reference>
<feature type="region of interest" description="Disordered" evidence="1">
    <location>
        <begin position="1"/>
        <end position="75"/>
    </location>
</feature>
<feature type="compositionally biased region" description="Polar residues" evidence="1">
    <location>
        <begin position="1"/>
        <end position="10"/>
    </location>
</feature>
<feature type="region of interest" description="Disordered" evidence="1">
    <location>
        <begin position="211"/>
        <end position="301"/>
    </location>
</feature>
<keyword evidence="3" id="KW-1185">Reference proteome</keyword>
<name>A0A6D2K9Z6_9BRAS</name>